<dbReference type="InterPro" id="IPR035992">
    <property type="entry name" value="Ricin_B-like_lectins"/>
</dbReference>
<keyword evidence="1" id="KW-0732">Signal</keyword>
<feature type="signal peptide" evidence="1">
    <location>
        <begin position="1"/>
        <end position="19"/>
    </location>
</feature>
<feature type="chain" id="PRO_5016379534" evidence="1">
    <location>
        <begin position="20"/>
        <end position="310"/>
    </location>
</feature>
<dbReference type="SUPFAM" id="SSF50370">
    <property type="entry name" value="Ricin B-like lectins"/>
    <property type="match status" value="1"/>
</dbReference>
<evidence type="ECO:0000313" key="3">
    <source>
        <dbReference type="EMBL" id="RAK35618.1"/>
    </source>
</evidence>
<comment type="caution">
    <text evidence="3">The sequence shown here is derived from an EMBL/GenBank/DDBJ whole genome shotgun (WGS) entry which is preliminary data.</text>
</comment>
<name>A0A327ZB44_9ACTN</name>
<dbReference type="OrthoDB" id="9802600at2"/>
<evidence type="ECO:0000313" key="4">
    <source>
        <dbReference type="Proteomes" id="UP000249341"/>
    </source>
</evidence>
<feature type="domain" description="Ricin B lectin" evidence="2">
    <location>
        <begin position="21"/>
        <end position="150"/>
    </location>
</feature>
<dbReference type="PROSITE" id="PS50231">
    <property type="entry name" value="RICIN_B_LECTIN"/>
    <property type="match status" value="1"/>
</dbReference>
<dbReference type="RefSeq" id="WP_111650640.1">
    <property type="nucleotide sequence ID" value="NZ_JACHWI010000006.1"/>
</dbReference>
<dbReference type="SMART" id="SM00458">
    <property type="entry name" value="RICIN"/>
    <property type="match status" value="1"/>
</dbReference>
<gene>
    <name evidence="3" type="ORF">B0I29_10991</name>
</gene>
<dbReference type="Proteomes" id="UP000249341">
    <property type="component" value="Unassembled WGS sequence"/>
</dbReference>
<dbReference type="Gene3D" id="2.80.10.50">
    <property type="match status" value="2"/>
</dbReference>
<keyword evidence="4" id="KW-1185">Reference proteome</keyword>
<keyword evidence="3" id="KW-0430">Lectin</keyword>
<sequence length="310" mass="34182">MGAVMIMTLLAFFAEPAEANTSAWHTSFNSKCVDADANRINQNGAAIQLWACNGSRQQSWTSHADGTIRVGTNGRCLDADTNTAGRNGTVVQLWQCNGSPQQRWSIINKVVRSGYSGKCLDADLNRINVDGARIQLWDCNGSRQQQFYGLYNSVQSDSCPAYNAAGLWTTSTDFARVRVRTCFHWDKGIVRPVADFQVDWPSTCSAGAPWAVSCSFTELRHRKRLSVYGVHLRLSWTDPSGAGGFQDCGSGPFTTSWPAHSTYTVTCEGGWMPLRHAGEYTIRVTGIEGDVKSDGQGWRSLDDLTKTRRF</sequence>
<organism evidence="3 4">
    <name type="scientific">Actinoplanes lutulentus</name>
    <dbReference type="NCBI Taxonomy" id="1287878"/>
    <lineage>
        <taxon>Bacteria</taxon>
        <taxon>Bacillati</taxon>
        <taxon>Actinomycetota</taxon>
        <taxon>Actinomycetes</taxon>
        <taxon>Micromonosporales</taxon>
        <taxon>Micromonosporaceae</taxon>
        <taxon>Actinoplanes</taxon>
    </lineage>
</organism>
<dbReference type="InterPro" id="IPR000772">
    <property type="entry name" value="Ricin_B_lectin"/>
</dbReference>
<evidence type="ECO:0000259" key="2">
    <source>
        <dbReference type="SMART" id="SM00458"/>
    </source>
</evidence>
<proteinExistence type="predicted"/>
<dbReference type="Pfam" id="PF00652">
    <property type="entry name" value="Ricin_B_lectin"/>
    <property type="match status" value="1"/>
</dbReference>
<evidence type="ECO:0000256" key="1">
    <source>
        <dbReference type="SAM" id="SignalP"/>
    </source>
</evidence>
<dbReference type="GO" id="GO:0030246">
    <property type="term" value="F:carbohydrate binding"/>
    <property type="evidence" value="ECO:0007669"/>
    <property type="project" value="UniProtKB-KW"/>
</dbReference>
<protein>
    <submittedName>
        <fullName evidence="3">Ricin-type beta-trefoil lectin protein</fullName>
    </submittedName>
</protein>
<accession>A0A327ZB44</accession>
<dbReference type="AlphaFoldDB" id="A0A327ZB44"/>
<reference evidence="3 4" key="1">
    <citation type="submission" date="2018-06" db="EMBL/GenBank/DDBJ databases">
        <title>Genomic Encyclopedia of Type Strains, Phase III (KMG-III): the genomes of soil and plant-associated and newly described type strains.</title>
        <authorList>
            <person name="Whitman W."/>
        </authorList>
    </citation>
    <scope>NUCLEOTIDE SEQUENCE [LARGE SCALE GENOMIC DNA]</scope>
    <source>
        <strain evidence="3 4">CGMCC 4.7090</strain>
    </source>
</reference>
<dbReference type="EMBL" id="QLMJ01000009">
    <property type="protein sequence ID" value="RAK35618.1"/>
    <property type="molecule type" value="Genomic_DNA"/>
</dbReference>